<dbReference type="Proteomes" id="UP001501867">
    <property type="component" value="Unassembled WGS sequence"/>
</dbReference>
<evidence type="ECO:0000313" key="2">
    <source>
        <dbReference type="EMBL" id="GAA0297172.1"/>
    </source>
</evidence>
<dbReference type="InterPro" id="IPR023393">
    <property type="entry name" value="START-like_dom_sf"/>
</dbReference>
<gene>
    <name evidence="2" type="ORF">GCM10010302_39790</name>
</gene>
<dbReference type="InterPro" id="IPR005031">
    <property type="entry name" value="COQ10_START"/>
</dbReference>
<evidence type="ECO:0000259" key="1">
    <source>
        <dbReference type="Pfam" id="PF03364"/>
    </source>
</evidence>
<dbReference type="EMBL" id="BAAABV010000018">
    <property type="protein sequence ID" value="GAA0297172.1"/>
    <property type="molecule type" value="Genomic_DNA"/>
</dbReference>
<reference evidence="2 3" key="1">
    <citation type="journal article" date="2019" name="Int. J. Syst. Evol. Microbiol.">
        <title>The Global Catalogue of Microorganisms (GCM) 10K type strain sequencing project: providing services to taxonomists for standard genome sequencing and annotation.</title>
        <authorList>
            <consortium name="The Broad Institute Genomics Platform"/>
            <consortium name="The Broad Institute Genome Sequencing Center for Infectious Disease"/>
            <person name="Wu L."/>
            <person name="Ma J."/>
        </authorList>
    </citation>
    <scope>NUCLEOTIDE SEQUENCE [LARGE SCALE GENOMIC DNA]</scope>
    <source>
        <strain evidence="2 3">JCM 4505</strain>
    </source>
</reference>
<organism evidence="2 3">
    <name type="scientific">Streptomyces polychromogenes</name>
    <dbReference type="NCBI Taxonomy" id="67342"/>
    <lineage>
        <taxon>Bacteria</taxon>
        <taxon>Bacillati</taxon>
        <taxon>Actinomycetota</taxon>
        <taxon>Actinomycetes</taxon>
        <taxon>Kitasatosporales</taxon>
        <taxon>Streptomycetaceae</taxon>
        <taxon>Streptomyces</taxon>
    </lineage>
</organism>
<dbReference type="SUPFAM" id="SSF55961">
    <property type="entry name" value="Bet v1-like"/>
    <property type="match status" value="1"/>
</dbReference>
<name>A0ABN0VFT1_9ACTN</name>
<protein>
    <submittedName>
        <fullName evidence="2">SRPBCC family protein</fullName>
    </submittedName>
</protein>
<proteinExistence type="predicted"/>
<comment type="caution">
    <text evidence="2">The sequence shown here is derived from an EMBL/GenBank/DDBJ whole genome shotgun (WGS) entry which is preliminary data.</text>
</comment>
<keyword evidence="3" id="KW-1185">Reference proteome</keyword>
<dbReference type="Pfam" id="PF03364">
    <property type="entry name" value="Polyketide_cyc"/>
    <property type="match status" value="1"/>
</dbReference>
<sequence length="157" mass="18110">MATHTDNSVYIEAPLELVWERTNDIASWTELFDEYAEATVLERDGDTVTFRLALHPDADGRVWSWVSRRTVDEATRTTRSHRVETGPFKYMHLFWEYLPDGDGVRMRWVQDFEMKPSAPLGDAAMAERINRNTRHQQARIKRLLEEAALGAQAFAGV</sequence>
<dbReference type="CDD" id="cd08860">
    <property type="entry name" value="TcmN_ARO-CYC_like"/>
    <property type="match status" value="1"/>
</dbReference>
<evidence type="ECO:0000313" key="3">
    <source>
        <dbReference type="Proteomes" id="UP001501867"/>
    </source>
</evidence>
<dbReference type="Gene3D" id="3.30.530.20">
    <property type="match status" value="1"/>
</dbReference>
<accession>A0ABN0VFT1</accession>
<dbReference type="RefSeq" id="WP_344161033.1">
    <property type="nucleotide sequence ID" value="NZ_BAAABV010000018.1"/>
</dbReference>
<feature type="domain" description="Coenzyme Q-binding protein COQ10 START" evidence="1">
    <location>
        <begin position="11"/>
        <end position="139"/>
    </location>
</feature>